<proteinExistence type="predicted"/>
<comment type="caution">
    <text evidence="2">The sequence shown here is derived from an EMBL/GenBank/DDBJ whole genome shotgun (WGS) entry which is preliminary data.</text>
</comment>
<feature type="transmembrane region" description="Helical" evidence="1">
    <location>
        <begin position="53"/>
        <end position="73"/>
    </location>
</feature>
<evidence type="ECO:0000256" key="1">
    <source>
        <dbReference type="SAM" id="Phobius"/>
    </source>
</evidence>
<keyword evidence="1" id="KW-0812">Transmembrane</keyword>
<evidence type="ECO:0000313" key="3">
    <source>
        <dbReference type="Proteomes" id="UP001385951"/>
    </source>
</evidence>
<gene>
    <name evidence="2" type="ORF">QCA50_007286</name>
</gene>
<organism evidence="2 3">
    <name type="scientific">Cerrena zonata</name>
    <dbReference type="NCBI Taxonomy" id="2478898"/>
    <lineage>
        <taxon>Eukaryota</taxon>
        <taxon>Fungi</taxon>
        <taxon>Dikarya</taxon>
        <taxon>Basidiomycota</taxon>
        <taxon>Agaricomycotina</taxon>
        <taxon>Agaricomycetes</taxon>
        <taxon>Polyporales</taxon>
        <taxon>Cerrenaceae</taxon>
        <taxon>Cerrena</taxon>
    </lineage>
</organism>
<reference evidence="2 3" key="1">
    <citation type="submission" date="2022-09" db="EMBL/GenBank/DDBJ databases">
        <authorList>
            <person name="Palmer J.M."/>
        </authorList>
    </citation>
    <scope>NUCLEOTIDE SEQUENCE [LARGE SCALE GENOMIC DNA]</scope>
    <source>
        <strain evidence="2 3">DSM 7382</strain>
    </source>
</reference>
<sequence length="80" mass="8968">MTQPHIAVPQSANVFMLVMIAVWPNGTCLPFVERHYGDPRSDNQHTDNQESITAIYSNVLIVLVGFNVSFYSLHFCGNDV</sequence>
<dbReference type="EMBL" id="JASBNA010000008">
    <property type="protein sequence ID" value="KAK7689494.1"/>
    <property type="molecule type" value="Genomic_DNA"/>
</dbReference>
<evidence type="ECO:0000313" key="2">
    <source>
        <dbReference type="EMBL" id="KAK7689494.1"/>
    </source>
</evidence>
<keyword evidence="1" id="KW-0472">Membrane</keyword>
<dbReference type="AlphaFoldDB" id="A0AAW0GDQ6"/>
<dbReference type="Proteomes" id="UP001385951">
    <property type="component" value="Unassembled WGS sequence"/>
</dbReference>
<accession>A0AAW0GDQ6</accession>
<keyword evidence="1" id="KW-1133">Transmembrane helix</keyword>
<feature type="transmembrane region" description="Helical" evidence="1">
    <location>
        <begin position="12"/>
        <end position="32"/>
    </location>
</feature>
<protein>
    <submittedName>
        <fullName evidence="2">Uncharacterized protein</fullName>
    </submittedName>
</protein>
<name>A0AAW0GDQ6_9APHY</name>
<keyword evidence="3" id="KW-1185">Reference proteome</keyword>